<proteinExistence type="predicted"/>
<dbReference type="RefSeq" id="WP_061950052.1">
    <property type="nucleotide sequence ID" value="NZ_LTAO01000038.1"/>
</dbReference>
<dbReference type="Proteomes" id="UP000075806">
    <property type="component" value="Unassembled WGS sequence"/>
</dbReference>
<reference evidence="2" key="1">
    <citation type="submission" date="2016-02" db="EMBL/GenBank/DDBJ databases">
        <title>Genome sequence of Bacillus trypoxylicola KCTC 13244(T).</title>
        <authorList>
            <person name="Jeong H."/>
            <person name="Park S.-H."/>
            <person name="Choi S.-K."/>
        </authorList>
    </citation>
    <scope>NUCLEOTIDE SEQUENCE [LARGE SCALE GENOMIC DNA]</scope>
    <source>
        <strain evidence="2">KCTC 13244</strain>
    </source>
</reference>
<dbReference type="InterPro" id="IPR042301">
    <property type="entry name" value="GH115_sf"/>
</dbReference>
<protein>
    <recommendedName>
        <fullName evidence="4">Glycosyl hydrolase family 115</fullName>
    </recommendedName>
</protein>
<keyword evidence="3" id="KW-1185">Reference proteome</keyword>
<dbReference type="Gene3D" id="3.30.379.10">
    <property type="entry name" value="Chitobiase/beta-hexosaminidase domain 2-like"/>
    <property type="match status" value="1"/>
</dbReference>
<dbReference type="OrthoDB" id="8727830at2"/>
<dbReference type="PANTHER" id="PTHR37842:SF2">
    <property type="entry name" value="GYLCOSYL HYDROLASE 115 C-TERMINAL DOMAIN-CONTAINING PROTEIN"/>
    <property type="match status" value="1"/>
</dbReference>
<dbReference type="Pfam" id="PF15979">
    <property type="entry name" value="Glyco_hydro_115"/>
    <property type="match status" value="1"/>
</dbReference>
<dbReference type="PANTHER" id="PTHR37842">
    <property type="match status" value="1"/>
</dbReference>
<dbReference type="GO" id="GO:0005975">
    <property type="term" value="P:carbohydrate metabolic process"/>
    <property type="evidence" value="ECO:0007669"/>
    <property type="project" value="UniProtKB-ARBA"/>
</dbReference>
<name>A0A161P691_9BACI</name>
<gene>
    <name evidence="2" type="ORF">AZF04_12270</name>
</gene>
<dbReference type="InterPro" id="IPR029018">
    <property type="entry name" value="Hex-like_dom2"/>
</dbReference>
<dbReference type="GO" id="GO:0016787">
    <property type="term" value="F:hydrolase activity"/>
    <property type="evidence" value="ECO:0007669"/>
    <property type="project" value="UniProtKB-KW"/>
</dbReference>
<evidence type="ECO:0000313" key="3">
    <source>
        <dbReference type="Proteomes" id="UP000075806"/>
    </source>
</evidence>
<dbReference type="AlphaFoldDB" id="A0A161P691"/>
<dbReference type="SUPFAM" id="SSF55545">
    <property type="entry name" value="beta-N-acetylhexosaminidase-like domain"/>
    <property type="match status" value="1"/>
</dbReference>
<keyword evidence="1" id="KW-0378">Hydrolase</keyword>
<comment type="caution">
    <text evidence="2">The sequence shown here is derived from an EMBL/GenBank/DDBJ whole genome shotgun (WGS) entry which is preliminary data.</text>
</comment>
<evidence type="ECO:0008006" key="4">
    <source>
        <dbReference type="Google" id="ProtNLM"/>
    </source>
</evidence>
<dbReference type="EMBL" id="LTAO01000038">
    <property type="protein sequence ID" value="KYG26581.1"/>
    <property type="molecule type" value="Genomic_DNA"/>
</dbReference>
<sequence length="697" mass="81966">MINFNHFIFDSSTSINFGIERSKAVEHGLSMLARDWEKVFGQKLLIDRKSSYYIHLRYPTQDDLSILDPEGFVIDFREKDDSLSMEIIAENDLGFVYGLLHISKTYLEVDPLWFWADLEPIAKESAIVKLESYQSPKYEVRYRGWFVNDEVCLLGWKEEYPPNKEVWLPVFEALLRMGGNMVIPGTDLPKTGVHQQLASEMGLWVTHHHAEPLGAEMFLRAFPYEKASYKQNKDLYEQLWKEAIREQKDDQILWVLSFRGQGDTPFWSTDPEFDTPKKRGEMISKVIFRQYELIQQQVKNPVCCIALYGEISELYGDGHIDLPENVIKVWADNGYGKMVSRRQGNENLRKYALPNDDDEGNHGIYYHVTFHDLQASNHLTMSPVSPDLLIEELKKSFQARANHYVLVNSGNIRQHLYTLDMVAELWEKGNVNQTEHLDEFLQRLFPENTSMIKSLYQRYFKATIPYGKHLDDRVGDEFYHHPARKIISHYLQNKQSESLEKLHWATGDVSFEEQLQWFEKRCKDGLDEWTALKEDSMEVLKEMDELNGKRFFDQFVGQVILHQTGCEGFHYLTKAVQLAISDHMPQAFIQATKAYLSYKKGQEALEQMEHGKWEHFYRADWLTNVQSTVDNVDTLKRFIRMQGDSPDFFAWYKEYIMPESEKHIYLENTHRRVRSDEELADLLEKEFKHRVPSRDIH</sequence>
<dbReference type="STRING" id="519424.AZF04_12270"/>
<dbReference type="InterPro" id="IPR031924">
    <property type="entry name" value="GH115"/>
</dbReference>
<organism evidence="2 3">
    <name type="scientific">Alkalihalobacillus trypoxylicola</name>
    <dbReference type="NCBI Taxonomy" id="519424"/>
    <lineage>
        <taxon>Bacteria</taxon>
        <taxon>Bacillati</taxon>
        <taxon>Bacillota</taxon>
        <taxon>Bacilli</taxon>
        <taxon>Bacillales</taxon>
        <taxon>Bacillaceae</taxon>
        <taxon>Alkalihalobacillus</taxon>
    </lineage>
</organism>
<accession>A0A161P691</accession>
<evidence type="ECO:0000313" key="2">
    <source>
        <dbReference type="EMBL" id="KYG26581.1"/>
    </source>
</evidence>
<evidence type="ECO:0000256" key="1">
    <source>
        <dbReference type="ARBA" id="ARBA00022801"/>
    </source>
</evidence>
<dbReference type="Gene3D" id="3.20.20.520">
    <property type="entry name" value="Glycosyl hydrolase family 115"/>
    <property type="match status" value="1"/>
</dbReference>